<accession>A0A518JVI4</accession>
<protein>
    <recommendedName>
        <fullName evidence="3">Glycosyl transferases group 1</fullName>
    </recommendedName>
</protein>
<dbReference type="RefSeq" id="WP_145097179.1">
    <property type="nucleotide sequence ID" value="NZ_CP036348.1"/>
</dbReference>
<name>A0A518JVI4_9BACT</name>
<dbReference type="Proteomes" id="UP000315082">
    <property type="component" value="Chromosome"/>
</dbReference>
<keyword evidence="2" id="KW-1185">Reference proteome</keyword>
<dbReference type="AlphaFoldDB" id="A0A518JVI4"/>
<sequence>MRILVANIPLPTNRFLIDLNQSIGRRHEVIHDHESFWNQEGDFDLVHLHFPEYMTFEIQDAYRGALTDDLLAETEKRLLFWAHTAKIVVTRHVLLPHSASSQSLWESMYELVYRYADAVVHFAPPSIEEFKSRYSNVDFHHGAPRHYIVPHQNYASLPNDVSRAEARKRLRIPKDANVMLAFGAIRNDAERELVLDTFHRMRSPHKVLLVSRWREKLADVSWIRLRDWIRDLKRLYYRIHPAYRFNYGFVEEDDTQLYLNAADVLFIPRFHVLNSGNVTLGMTFGKVVVGPDSWDVGHLLRERGNVVFDPDHPETAASAMEHAMNLAAEGRVGSANRQIALDEWDIEQCGDRYSNIFEELVSARTRR</sequence>
<reference evidence="1 2" key="1">
    <citation type="submission" date="2019-02" db="EMBL/GenBank/DDBJ databases">
        <title>Deep-cultivation of Planctomycetes and their phenomic and genomic characterization uncovers novel biology.</title>
        <authorList>
            <person name="Wiegand S."/>
            <person name="Jogler M."/>
            <person name="Boedeker C."/>
            <person name="Pinto D."/>
            <person name="Vollmers J."/>
            <person name="Rivas-Marin E."/>
            <person name="Kohn T."/>
            <person name="Peeters S.H."/>
            <person name="Heuer A."/>
            <person name="Rast P."/>
            <person name="Oberbeckmann S."/>
            <person name="Bunk B."/>
            <person name="Jeske O."/>
            <person name="Meyerdierks A."/>
            <person name="Storesund J.E."/>
            <person name="Kallscheuer N."/>
            <person name="Luecker S."/>
            <person name="Lage O.M."/>
            <person name="Pohl T."/>
            <person name="Merkel B.J."/>
            <person name="Hornburger P."/>
            <person name="Mueller R.-W."/>
            <person name="Bruemmer F."/>
            <person name="Labrenz M."/>
            <person name="Spormann A.M."/>
            <person name="Op den Camp H."/>
            <person name="Overmann J."/>
            <person name="Amann R."/>
            <person name="Jetten M.S.M."/>
            <person name="Mascher T."/>
            <person name="Medema M.H."/>
            <person name="Devos D.P."/>
            <person name="Kaster A.-K."/>
            <person name="Ovreas L."/>
            <person name="Rohde M."/>
            <person name="Galperin M.Y."/>
            <person name="Jogler C."/>
        </authorList>
    </citation>
    <scope>NUCLEOTIDE SEQUENCE [LARGE SCALE GENOMIC DNA]</scope>
    <source>
        <strain evidence="1 2">Poly24</strain>
    </source>
</reference>
<proteinExistence type="predicted"/>
<evidence type="ECO:0000313" key="1">
    <source>
        <dbReference type="EMBL" id="QDV69536.1"/>
    </source>
</evidence>
<gene>
    <name evidence="1" type="ORF">Poly24_32520</name>
</gene>
<dbReference type="OrthoDB" id="134776at2"/>
<dbReference type="KEGG" id="rcf:Poly24_32520"/>
<organism evidence="1 2">
    <name type="scientific">Rosistilla carotiformis</name>
    <dbReference type="NCBI Taxonomy" id="2528017"/>
    <lineage>
        <taxon>Bacteria</taxon>
        <taxon>Pseudomonadati</taxon>
        <taxon>Planctomycetota</taxon>
        <taxon>Planctomycetia</taxon>
        <taxon>Pirellulales</taxon>
        <taxon>Pirellulaceae</taxon>
        <taxon>Rosistilla</taxon>
    </lineage>
</organism>
<evidence type="ECO:0008006" key="3">
    <source>
        <dbReference type="Google" id="ProtNLM"/>
    </source>
</evidence>
<dbReference type="Gene3D" id="3.40.50.2000">
    <property type="entry name" value="Glycogen Phosphorylase B"/>
    <property type="match status" value="1"/>
</dbReference>
<evidence type="ECO:0000313" key="2">
    <source>
        <dbReference type="Proteomes" id="UP000315082"/>
    </source>
</evidence>
<dbReference type="EMBL" id="CP036348">
    <property type="protein sequence ID" value="QDV69536.1"/>
    <property type="molecule type" value="Genomic_DNA"/>
</dbReference>
<dbReference type="SUPFAM" id="SSF53756">
    <property type="entry name" value="UDP-Glycosyltransferase/glycogen phosphorylase"/>
    <property type="match status" value="1"/>
</dbReference>